<accession>A0A822XIW3</accession>
<evidence type="ECO:0000313" key="1">
    <source>
        <dbReference type="EMBL" id="DAD19643.1"/>
    </source>
</evidence>
<keyword evidence="2" id="KW-1185">Reference proteome</keyword>
<reference evidence="1 2" key="1">
    <citation type="journal article" date="2020" name="Mol. Biol. Evol.">
        <title>Distinct Expression and Methylation Patterns for Genes with Different Fates following a Single Whole-Genome Duplication in Flowering Plants.</title>
        <authorList>
            <person name="Shi T."/>
            <person name="Rahmani R.S."/>
            <person name="Gugger P.F."/>
            <person name="Wang M."/>
            <person name="Li H."/>
            <person name="Zhang Y."/>
            <person name="Li Z."/>
            <person name="Wang Q."/>
            <person name="Van de Peer Y."/>
            <person name="Marchal K."/>
            <person name="Chen J."/>
        </authorList>
    </citation>
    <scope>NUCLEOTIDE SEQUENCE [LARGE SCALE GENOMIC DNA]</scope>
    <source>
        <tissue evidence="1">Leaf</tissue>
    </source>
</reference>
<dbReference type="EMBL" id="DUZY01000001">
    <property type="protein sequence ID" value="DAD19643.1"/>
    <property type="molecule type" value="Genomic_DNA"/>
</dbReference>
<proteinExistence type="predicted"/>
<gene>
    <name evidence="1" type="ORF">HUJ06_021106</name>
</gene>
<sequence length="34" mass="3859">MAKLKRLRTLAEMWMVELKAQKEIGKANAIIAMA</sequence>
<protein>
    <submittedName>
        <fullName evidence="1">Uncharacterized protein</fullName>
    </submittedName>
</protein>
<dbReference type="AlphaFoldDB" id="A0A822XIW3"/>
<dbReference type="Proteomes" id="UP000607653">
    <property type="component" value="Unassembled WGS sequence"/>
</dbReference>
<organism evidence="1 2">
    <name type="scientific">Nelumbo nucifera</name>
    <name type="common">Sacred lotus</name>
    <dbReference type="NCBI Taxonomy" id="4432"/>
    <lineage>
        <taxon>Eukaryota</taxon>
        <taxon>Viridiplantae</taxon>
        <taxon>Streptophyta</taxon>
        <taxon>Embryophyta</taxon>
        <taxon>Tracheophyta</taxon>
        <taxon>Spermatophyta</taxon>
        <taxon>Magnoliopsida</taxon>
        <taxon>Proteales</taxon>
        <taxon>Nelumbonaceae</taxon>
        <taxon>Nelumbo</taxon>
    </lineage>
</organism>
<comment type="caution">
    <text evidence="1">The sequence shown here is derived from an EMBL/GenBank/DDBJ whole genome shotgun (WGS) entry which is preliminary data.</text>
</comment>
<name>A0A822XIW3_NELNU</name>
<evidence type="ECO:0000313" key="2">
    <source>
        <dbReference type="Proteomes" id="UP000607653"/>
    </source>
</evidence>